<dbReference type="AlphaFoldDB" id="A0A1L0F3L2"/>
<evidence type="ECO:0000313" key="1">
    <source>
        <dbReference type="EMBL" id="SGZ16187.1"/>
    </source>
</evidence>
<accession>A0A1L0F3L2</accession>
<name>A0A1L0F3L2_9GAMM</name>
<dbReference type="Proteomes" id="UP000183794">
    <property type="component" value="Unassembled WGS sequence"/>
</dbReference>
<keyword evidence="1" id="KW-0067">ATP-binding</keyword>
<reference evidence="1 2" key="1">
    <citation type="submission" date="2016-11" db="EMBL/GenBank/DDBJ databases">
        <authorList>
            <person name="Jaros S."/>
            <person name="Januszkiewicz K."/>
            <person name="Wedrychowicz H."/>
        </authorList>
    </citation>
    <scope>NUCLEOTIDE SEQUENCE [LARGE SCALE GENOMIC DNA]</scope>
    <source>
        <strain evidence="1">NVI 5450</strain>
    </source>
</reference>
<keyword evidence="1" id="KW-0547">Nucleotide-binding</keyword>
<proteinExistence type="predicted"/>
<evidence type="ECO:0000313" key="2">
    <source>
        <dbReference type="Proteomes" id="UP000183794"/>
    </source>
</evidence>
<organism evidence="1 2">
    <name type="scientific">Moritella viscosa</name>
    <dbReference type="NCBI Taxonomy" id="80854"/>
    <lineage>
        <taxon>Bacteria</taxon>
        <taxon>Pseudomonadati</taxon>
        <taxon>Pseudomonadota</taxon>
        <taxon>Gammaproteobacteria</taxon>
        <taxon>Alteromonadales</taxon>
        <taxon>Moritellaceae</taxon>
        <taxon>Moritella</taxon>
    </lineage>
</organism>
<gene>
    <name evidence="1" type="ORF">NVI5450_4277</name>
</gene>
<dbReference type="EMBL" id="FPLD01000123">
    <property type="protein sequence ID" value="SGZ16187.1"/>
    <property type="molecule type" value="Genomic_DNA"/>
</dbReference>
<dbReference type="GO" id="GO:0005524">
    <property type="term" value="F:ATP binding"/>
    <property type="evidence" value="ECO:0007669"/>
    <property type="project" value="UniProtKB-KW"/>
</dbReference>
<sequence>MQTINLIDLSITKYSQDKMIELKTGRLTVNFRAETVMVTQNNGYQIIQCLTTTNGEPSGEILLQLPLSYCDAHLICKFLNIKIQESQ</sequence>
<protein>
    <submittedName>
        <fullName evidence="1">Hemin import ATP-binding protein HmuV</fullName>
    </submittedName>
</protein>